<evidence type="ECO:0000259" key="2">
    <source>
        <dbReference type="PROSITE" id="PS51186"/>
    </source>
</evidence>
<dbReference type="InterPro" id="IPR016181">
    <property type="entry name" value="Acyl_CoA_acyltransferase"/>
</dbReference>
<keyword evidence="3" id="KW-0808">Transferase</keyword>
<keyword evidence="4" id="KW-1185">Reference proteome</keyword>
<dbReference type="SUPFAM" id="SSF55729">
    <property type="entry name" value="Acyl-CoA N-acyltransferases (Nat)"/>
    <property type="match status" value="1"/>
</dbReference>
<name>A0ABV4Y5I2_9CYAN</name>
<dbReference type="InterPro" id="IPR000182">
    <property type="entry name" value="GNAT_dom"/>
</dbReference>
<organism evidence="3 4">
    <name type="scientific">Floridaenema fluviatile BLCC-F154</name>
    <dbReference type="NCBI Taxonomy" id="3153640"/>
    <lineage>
        <taxon>Bacteria</taxon>
        <taxon>Bacillati</taxon>
        <taxon>Cyanobacteriota</taxon>
        <taxon>Cyanophyceae</taxon>
        <taxon>Oscillatoriophycideae</taxon>
        <taxon>Aerosakkonematales</taxon>
        <taxon>Aerosakkonemataceae</taxon>
        <taxon>Floridanema</taxon>
        <taxon>Floridanema fluviatile</taxon>
    </lineage>
</organism>
<gene>
    <name evidence="3" type="ORF">ACE1B6_01940</name>
</gene>
<feature type="transmembrane region" description="Helical" evidence="1">
    <location>
        <begin position="55"/>
        <end position="75"/>
    </location>
</feature>
<keyword evidence="1" id="KW-1133">Transmembrane helix</keyword>
<dbReference type="Proteomes" id="UP001576776">
    <property type="component" value="Unassembled WGS sequence"/>
</dbReference>
<dbReference type="EC" id="2.3.-.-" evidence="3"/>
<protein>
    <submittedName>
        <fullName evidence="3">GNAT family N-acetyltransferase</fullName>
        <ecNumber evidence="3">2.3.-.-</ecNumber>
    </submittedName>
</protein>
<sequence>MVYIPSELPEGFRIRRLRFTDRDRLSLYLIPRNPEYILSILPIKLMLTLCKIRHGIVLAIIPSIGLYVVTIIMVSSLSVNWLWIGLIWLIILGICIRFALTRREDWLRFCWVVEQQGRFIAYGALHPYNNYSVIEVLQVYPKWARKGIGARLVKTMIEQAPKPVYVNSAVRVVGFYARLGFRKIRLKELPSEVQNHFNFKGVATLLVYE</sequence>
<evidence type="ECO:0000256" key="1">
    <source>
        <dbReference type="SAM" id="Phobius"/>
    </source>
</evidence>
<dbReference type="RefSeq" id="WP_413255544.1">
    <property type="nucleotide sequence ID" value="NZ_JBHFNS010000016.1"/>
</dbReference>
<proteinExistence type="predicted"/>
<feature type="domain" description="N-acetyltransferase" evidence="2">
    <location>
        <begin position="72"/>
        <end position="209"/>
    </location>
</feature>
<accession>A0ABV4Y5I2</accession>
<dbReference type="EMBL" id="JBHFNS010000016">
    <property type="protein sequence ID" value="MFB2934017.1"/>
    <property type="molecule type" value="Genomic_DNA"/>
</dbReference>
<keyword evidence="1" id="KW-0472">Membrane</keyword>
<feature type="transmembrane region" description="Helical" evidence="1">
    <location>
        <begin position="81"/>
        <end position="100"/>
    </location>
</feature>
<dbReference type="GO" id="GO:0016746">
    <property type="term" value="F:acyltransferase activity"/>
    <property type="evidence" value="ECO:0007669"/>
    <property type="project" value="UniProtKB-KW"/>
</dbReference>
<comment type="caution">
    <text evidence="3">The sequence shown here is derived from an EMBL/GenBank/DDBJ whole genome shotgun (WGS) entry which is preliminary data.</text>
</comment>
<evidence type="ECO:0000313" key="4">
    <source>
        <dbReference type="Proteomes" id="UP001576776"/>
    </source>
</evidence>
<dbReference type="PROSITE" id="PS51186">
    <property type="entry name" value="GNAT"/>
    <property type="match status" value="1"/>
</dbReference>
<evidence type="ECO:0000313" key="3">
    <source>
        <dbReference type="EMBL" id="MFB2934017.1"/>
    </source>
</evidence>
<dbReference type="Gene3D" id="3.40.630.30">
    <property type="match status" value="1"/>
</dbReference>
<keyword evidence="3" id="KW-0012">Acyltransferase</keyword>
<dbReference type="CDD" id="cd04301">
    <property type="entry name" value="NAT_SF"/>
    <property type="match status" value="1"/>
</dbReference>
<keyword evidence="1" id="KW-0812">Transmembrane</keyword>
<dbReference type="Pfam" id="PF00583">
    <property type="entry name" value="Acetyltransf_1"/>
    <property type="match status" value="1"/>
</dbReference>
<reference evidence="3 4" key="1">
    <citation type="submission" date="2024-09" db="EMBL/GenBank/DDBJ databases">
        <title>Floridaenema gen nov. (Aerosakkonemataceae, Aerosakkonematales ord. nov., Cyanobacteria) from benthic tropical and subtropical fresh waters, with the description of four new species.</title>
        <authorList>
            <person name="Moretto J.A."/>
            <person name="Berthold D.E."/>
            <person name="Lefler F.W."/>
            <person name="Huang I.-S."/>
            <person name="Laughinghouse H. IV."/>
        </authorList>
    </citation>
    <scope>NUCLEOTIDE SEQUENCE [LARGE SCALE GENOMIC DNA]</scope>
    <source>
        <strain evidence="3 4">BLCC-F154</strain>
    </source>
</reference>